<evidence type="ECO:0000313" key="3">
    <source>
        <dbReference type="Proteomes" id="UP000182227"/>
    </source>
</evidence>
<feature type="compositionally biased region" description="Basic and acidic residues" evidence="1">
    <location>
        <begin position="1"/>
        <end position="11"/>
    </location>
</feature>
<sequence>MSGHVQWERGEGQQGEEAEVVEQRGDRDAEQATVAQRPERIGQGGGAFGPRRGRQQECGDHQAKAIRAETPKKGPRQEIEPRTPPTSGPIAIPRPSAAS</sequence>
<accession>A0A0U1DRU4</accession>
<feature type="compositionally biased region" description="Basic and acidic residues" evidence="1">
    <location>
        <begin position="54"/>
        <end position="81"/>
    </location>
</feature>
<organism evidence="2 3">
    <name type="scientific">Mycolicibacterium conceptionense</name>
    <dbReference type="NCBI Taxonomy" id="451644"/>
    <lineage>
        <taxon>Bacteria</taxon>
        <taxon>Bacillati</taxon>
        <taxon>Actinomycetota</taxon>
        <taxon>Actinomycetes</taxon>
        <taxon>Mycobacteriales</taxon>
        <taxon>Mycobacteriaceae</taxon>
        <taxon>Mycolicibacterium</taxon>
    </lineage>
</organism>
<name>A0A0U1DRU4_9MYCO</name>
<reference evidence="2 3" key="1">
    <citation type="submission" date="2015-03" db="EMBL/GenBank/DDBJ databases">
        <authorList>
            <person name="Murphy D."/>
        </authorList>
    </citation>
    <scope>NUCLEOTIDE SEQUENCE [LARGE SCALE GENOMIC DNA]</scope>
    <source>
        <strain evidence="2 3">D16</strain>
    </source>
</reference>
<gene>
    <name evidence="2" type="ORF">BN970_05078</name>
</gene>
<evidence type="ECO:0000256" key="1">
    <source>
        <dbReference type="SAM" id="MobiDB-lite"/>
    </source>
</evidence>
<feature type="compositionally biased region" description="Basic and acidic residues" evidence="1">
    <location>
        <begin position="21"/>
        <end position="30"/>
    </location>
</feature>
<evidence type="ECO:0000313" key="2">
    <source>
        <dbReference type="EMBL" id="CQD21643.1"/>
    </source>
</evidence>
<dbReference type="AlphaFoldDB" id="A0A0U1DRU4"/>
<dbReference type="EMBL" id="CTEF01000004">
    <property type="protein sequence ID" value="CQD21643.1"/>
    <property type="molecule type" value="Genomic_DNA"/>
</dbReference>
<proteinExistence type="predicted"/>
<protein>
    <submittedName>
        <fullName evidence="2">Uncharacterized protein</fullName>
    </submittedName>
</protein>
<feature type="region of interest" description="Disordered" evidence="1">
    <location>
        <begin position="1"/>
        <end position="99"/>
    </location>
</feature>
<dbReference type="Proteomes" id="UP000182227">
    <property type="component" value="Unassembled WGS sequence"/>
</dbReference>